<dbReference type="AlphaFoldDB" id="A0A1E3A3R3"/>
<dbReference type="Pfam" id="PF01381">
    <property type="entry name" value="HTH_3"/>
    <property type="match status" value="1"/>
</dbReference>
<dbReference type="PANTHER" id="PTHR46558:SF13">
    <property type="entry name" value="HTH-TYPE TRANSCRIPTIONAL REGULATOR IMMR"/>
    <property type="match status" value="1"/>
</dbReference>
<accession>A0A1E3A3R3</accession>
<evidence type="ECO:0000313" key="3">
    <source>
        <dbReference type="EMBL" id="ODM03403.1"/>
    </source>
</evidence>
<evidence type="ECO:0000313" key="4">
    <source>
        <dbReference type="Proteomes" id="UP000094067"/>
    </source>
</evidence>
<sequence>MNLGNNLFNARKKSGLSQEEVAEKLGVSRQTISKWETDETLPDIRQAKKLALLYHLSLDELIDFDVNLKEIEQVIENTSEETQKKVDWTKVWGKKYPILTTYQNEVNIKDYADQLKEMTDRLKKEYGYNDIDAFLVLKDILANIWNAKGQ</sequence>
<comment type="caution">
    <text evidence="3">The sequence shown here is derived from an EMBL/GenBank/DDBJ whole genome shotgun (WGS) entry which is preliminary data.</text>
</comment>
<dbReference type="CDD" id="cd00093">
    <property type="entry name" value="HTH_XRE"/>
    <property type="match status" value="1"/>
</dbReference>
<evidence type="ECO:0000256" key="1">
    <source>
        <dbReference type="ARBA" id="ARBA00023125"/>
    </source>
</evidence>
<gene>
    <name evidence="3" type="primary">immR_7</name>
    <name evidence="3" type="ORF">BEI61_04199</name>
</gene>
<dbReference type="PANTHER" id="PTHR46558">
    <property type="entry name" value="TRACRIPTIONAL REGULATORY PROTEIN-RELATED-RELATED"/>
    <property type="match status" value="1"/>
</dbReference>
<dbReference type="SMART" id="SM00530">
    <property type="entry name" value="HTH_XRE"/>
    <property type="match status" value="1"/>
</dbReference>
<dbReference type="PROSITE" id="PS50943">
    <property type="entry name" value="HTH_CROC1"/>
    <property type="match status" value="1"/>
</dbReference>
<dbReference type="EMBL" id="MCGH01000003">
    <property type="protein sequence ID" value="ODM03403.1"/>
    <property type="molecule type" value="Genomic_DNA"/>
</dbReference>
<organism evidence="3 4">
    <name type="scientific">Eisenbergiella tayi</name>
    <dbReference type="NCBI Taxonomy" id="1432052"/>
    <lineage>
        <taxon>Bacteria</taxon>
        <taxon>Bacillati</taxon>
        <taxon>Bacillota</taxon>
        <taxon>Clostridia</taxon>
        <taxon>Lachnospirales</taxon>
        <taxon>Lachnospiraceae</taxon>
        <taxon>Eisenbergiella</taxon>
    </lineage>
</organism>
<feature type="domain" description="HTH cro/C1-type" evidence="2">
    <location>
        <begin position="9"/>
        <end position="61"/>
    </location>
</feature>
<dbReference type="Gene3D" id="1.10.260.40">
    <property type="entry name" value="lambda repressor-like DNA-binding domains"/>
    <property type="match status" value="1"/>
</dbReference>
<dbReference type="RefSeq" id="WP_069153877.1">
    <property type="nucleotide sequence ID" value="NZ_DAWDRA010000202.1"/>
</dbReference>
<dbReference type="InterPro" id="IPR010982">
    <property type="entry name" value="Lambda_DNA-bd_dom_sf"/>
</dbReference>
<protein>
    <submittedName>
        <fullName evidence="3">HTH-type transcriptional regulator ImmR</fullName>
    </submittedName>
</protein>
<evidence type="ECO:0000259" key="2">
    <source>
        <dbReference type="PROSITE" id="PS50943"/>
    </source>
</evidence>
<dbReference type="PATRIC" id="fig|1432052.4.peg.4656"/>
<proteinExistence type="predicted"/>
<keyword evidence="1" id="KW-0238">DNA-binding</keyword>
<dbReference type="GO" id="GO:0003677">
    <property type="term" value="F:DNA binding"/>
    <property type="evidence" value="ECO:0007669"/>
    <property type="project" value="UniProtKB-KW"/>
</dbReference>
<dbReference type="SUPFAM" id="SSF47413">
    <property type="entry name" value="lambda repressor-like DNA-binding domains"/>
    <property type="match status" value="1"/>
</dbReference>
<dbReference type="Proteomes" id="UP000094067">
    <property type="component" value="Unassembled WGS sequence"/>
</dbReference>
<reference evidence="3 4" key="1">
    <citation type="submission" date="2016-07" db="EMBL/GenBank/DDBJ databases">
        <title>Characterization of isolates of Eisenbergiella tayi derived from blood cultures, using whole genome sequencing.</title>
        <authorList>
            <person name="Burdz T."/>
            <person name="Wiebe D."/>
            <person name="Huynh C."/>
            <person name="Bernard K."/>
        </authorList>
    </citation>
    <scope>NUCLEOTIDE SEQUENCE [LARGE SCALE GENOMIC DNA]</scope>
    <source>
        <strain evidence="3 4">NML 110608</strain>
    </source>
</reference>
<name>A0A1E3A3R3_9FIRM</name>
<dbReference type="InterPro" id="IPR001387">
    <property type="entry name" value="Cro/C1-type_HTH"/>
</dbReference>